<keyword evidence="2" id="KW-1185">Reference proteome</keyword>
<sequence>MIKTICWNTRSINTQGSLERLQALKKIHHLSMIAILEPFVDNSHINIVRIQLQIDHAVSNPNGKIWLFCLMKSLAIFRKMRAAQARVWKRLDRMVNDKWLEAMPQTTIEHLPSVGSDHSPLLMEMTVREESPIKYFKFLHCWVDMRIFWKLCQPIGIGRCMDFEEKIKKAEEDLVDNNTEDMRQQLHHMNANYIKHLKLEESILKQRTQLEWFKEGDANNKYFHALMRGCPLYIGRQRIIYYSYLVGKVTKKISGWHSRFLSFGGKITLVKHVLQDIPIHTMATVSPPNTTIKYIESFIANFFWGRDNDKRKYHWASLETMSLPCEEGGVGLKRLTDICTALQFKQWWVFRSKSSLWGNFLKAKYCHQRENPVAKKLHTGQSLV</sequence>
<protein>
    <submittedName>
        <fullName evidence="1">Uncharacterized protein</fullName>
    </submittedName>
</protein>
<dbReference type="Proteomes" id="UP000824120">
    <property type="component" value="Chromosome 12"/>
</dbReference>
<dbReference type="EMBL" id="JACXVP010000012">
    <property type="protein sequence ID" value="KAG5570445.1"/>
    <property type="molecule type" value="Genomic_DNA"/>
</dbReference>
<dbReference type="AlphaFoldDB" id="A0A9J5W4G4"/>
<name>A0A9J5W4G4_SOLCO</name>
<comment type="caution">
    <text evidence="1">The sequence shown here is derived from an EMBL/GenBank/DDBJ whole genome shotgun (WGS) entry which is preliminary data.</text>
</comment>
<dbReference type="PANTHER" id="PTHR33116:SF82">
    <property type="entry name" value="RNASE H FAMILY PROTEIN"/>
    <property type="match status" value="1"/>
</dbReference>
<dbReference type="PANTHER" id="PTHR33116">
    <property type="entry name" value="REVERSE TRANSCRIPTASE ZINC-BINDING DOMAIN-CONTAINING PROTEIN-RELATED-RELATED"/>
    <property type="match status" value="1"/>
</dbReference>
<evidence type="ECO:0000313" key="1">
    <source>
        <dbReference type="EMBL" id="KAG5570445.1"/>
    </source>
</evidence>
<accession>A0A9J5W4G4</accession>
<organism evidence="1 2">
    <name type="scientific">Solanum commersonii</name>
    <name type="common">Commerson's wild potato</name>
    <name type="synonym">Commerson's nightshade</name>
    <dbReference type="NCBI Taxonomy" id="4109"/>
    <lineage>
        <taxon>Eukaryota</taxon>
        <taxon>Viridiplantae</taxon>
        <taxon>Streptophyta</taxon>
        <taxon>Embryophyta</taxon>
        <taxon>Tracheophyta</taxon>
        <taxon>Spermatophyta</taxon>
        <taxon>Magnoliopsida</taxon>
        <taxon>eudicotyledons</taxon>
        <taxon>Gunneridae</taxon>
        <taxon>Pentapetalae</taxon>
        <taxon>asterids</taxon>
        <taxon>lamiids</taxon>
        <taxon>Solanales</taxon>
        <taxon>Solanaceae</taxon>
        <taxon>Solanoideae</taxon>
        <taxon>Solaneae</taxon>
        <taxon>Solanum</taxon>
    </lineage>
</organism>
<dbReference type="OrthoDB" id="1744944at2759"/>
<proteinExistence type="predicted"/>
<evidence type="ECO:0000313" key="2">
    <source>
        <dbReference type="Proteomes" id="UP000824120"/>
    </source>
</evidence>
<reference evidence="1 2" key="1">
    <citation type="submission" date="2020-09" db="EMBL/GenBank/DDBJ databases">
        <title>De no assembly of potato wild relative species, Solanum commersonii.</title>
        <authorList>
            <person name="Cho K."/>
        </authorList>
    </citation>
    <scope>NUCLEOTIDE SEQUENCE [LARGE SCALE GENOMIC DNA]</scope>
    <source>
        <strain evidence="1">LZ3.2</strain>
        <tissue evidence="1">Leaf</tissue>
    </source>
</reference>
<gene>
    <name evidence="1" type="ORF">H5410_060211</name>
</gene>